<evidence type="ECO:0000256" key="2">
    <source>
        <dbReference type="SAM" id="Phobius"/>
    </source>
</evidence>
<feature type="transmembrane region" description="Helical" evidence="2">
    <location>
        <begin position="29"/>
        <end position="50"/>
    </location>
</feature>
<dbReference type="PANTHER" id="PTHR45702:SF2">
    <property type="entry name" value="KUZBANIAN, ISOFORM A"/>
    <property type="match status" value="1"/>
</dbReference>
<dbReference type="GO" id="GO:0004222">
    <property type="term" value="F:metalloendopeptidase activity"/>
    <property type="evidence" value="ECO:0007669"/>
    <property type="project" value="TreeGrafter"/>
</dbReference>
<dbReference type="GO" id="GO:0007219">
    <property type="term" value="P:Notch signaling pathway"/>
    <property type="evidence" value="ECO:0007669"/>
    <property type="project" value="TreeGrafter"/>
</dbReference>
<comment type="caution">
    <text evidence="3">The sequence shown here is derived from an EMBL/GenBank/DDBJ whole genome shotgun (WGS) entry which is preliminary data.</text>
</comment>
<gene>
    <name evidence="3" type="ORF">AFUS01_LOCUS27633</name>
</gene>
<dbReference type="GO" id="GO:0005886">
    <property type="term" value="C:plasma membrane"/>
    <property type="evidence" value="ECO:0007669"/>
    <property type="project" value="TreeGrafter"/>
</dbReference>
<feature type="compositionally biased region" description="Polar residues" evidence="1">
    <location>
        <begin position="238"/>
        <end position="247"/>
    </location>
</feature>
<sequence length="670" mass="74482">MFNLIFGEGVNSRRQYDSLKCYSKSKARISVLGVTLYISVLLLCGCGAIQTESKDLTFNVLEDRGEDSPPAFIVTSSKVDGNGGKTLIDEYKKIEPRIKPQICDRLDLYIPGEINPLVVCLRPFNLKKSVLHKDFVIKETVNGNETKITSLNELMQTSNLVEGFVLSFGQSHVTGKISENGDFFGTVMFSNDKGDRMKMCTVTPLSTLEEHVNYKSFEDKDDLEEFLKDRTIKPSLRPNDNANSIVTCSDKHDGRLSPFKGSPEQPKIRRRKRSQRKKRNIPEPINHPGTYPGTGSRSASTLSTYKYLEVFFEVDERILKKRFANDRSALTIALTGYVEMTDWITRASDFDGDNKADNIGFKLAAIEVAPKYVEMKGGSVIENLRNHKVQQFFKKKSASKGKKTSHSVTIYMVPIKSPLYMHLAMKETEEAFTYEGCSACTNGLTGLINPSPNRYSSQGEIVRMFFATVNILISSIVYTEKACVGECAFEDVHIPETGGDTWGACLLEGSLFDTANIPLNAFRLSKCSLAEGKRCLTTLEGRTASWGEACLKTEEELSYCGNGLIEPGEECDCGTLAMCQLQKCKCGPRNGVLPCMKLSETDVHICESLIRCRGYRFINEVGQGNGSHILASIPSLLKYRLPADGKTANLRSEMSLILIAFSFCASKLFI</sequence>
<dbReference type="InterPro" id="IPR051489">
    <property type="entry name" value="ADAM_Metalloproteinase"/>
</dbReference>
<dbReference type="Proteomes" id="UP000708208">
    <property type="component" value="Unassembled WGS sequence"/>
</dbReference>
<feature type="region of interest" description="Disordered" evidence="1">
    <location>
        <begin position="233"/>
        <end position="299"/>
    </location>
</feature>
<accession>A0A8J2PIQ9</accession>
<evidence type="ECO:0000256" key="1">
    <source>
        <dbReference type="SAM" id="MobiDB-lite"/>
    </source>
</evidence>
<name>A0A8J2PIQ9_9HEXA</name>
<feature type="compositionally biased region" description="Basic residues" evidence="1">
    <location>
        <begin position="268"/>
        <end position="279"/>
    </location>
</feature>
<keyword evidence="4" id="KW-1185">Reference proteome</keyword>
<evidence type="ECO:0000313" key="3">
    <source>
        <dbReference type="EMBL" id="CAG7817045.1"/>
    </source>
</evidence>
<dbReference type="PANTHER" id="PTHR45702">
    <property type="entry name" value="ADAM10/ADAM17 METALLOPEPTIDASE FAMILY MEMBER"/>
    <property type="match status" value="1"/>
</dbReference>
<organism evidence="3 4">
    <name type="scientific">Allacma fusca</name>
    <dbReference type="NCBI Taxonomy" id="39272"/>
    <lineage>
        <taxon>Eukaryota</taxon>
        <taxon>Metazoa</taxon>
        <taxon>Ecdysozoa</taxon>
        <taxon>Arthropoda</taxon>
        <taxon>Hexapoda</taxon>
        <taxon>Collembola</taxon>
        <taxon>Symphypleona</taxon>
        <taxon>Sminthuridae</taxon>
        <taxon>Allacma</taxon>
    </lineage>
</organism>
<keyword evidence="2" id="KW-0472">Membrane</keyword>
<dbReference type="GO" id="GO:0006509">
    <property type="term" value="P:membrane protein ectodomain proteolysis"/>
    <property type="evidence" value="ECO:0007669"/>
    <property type="project" value="TreeGrafter"/>
</dbReference>
<dbReference type="AlphaFoldDB" id="A0A8J2PIQ9"/>
<evidence type="ECO:0000313" key="4">
    <source>
        <dbReference type="Proteomes" id="UP000708208"/>
    </source>
</evidence>
<dbReference type="EMBL" id="CAJVCH010385435">
    <property type="protein sequence ID" value="CAG7817045.1"/>
    <property type="molecule type" value="Genomic_DNA"/>
</dbReference>
<reference evidence="3" key="1">
    <citation type="submission" date="2021-06" db="EMBL/GenBank/DDBJ databases">
        <authorList>
            <person name="Hodson N. C."/>
            <person name="Mongue J. A."/>
            <person name="Jaron S. K."/>
        </authorList>
    </citation>
    <scope>NUCLEOTIDE SEQUENCE</scope>
</reference>
<keyword evidence="2" id="KW-0812">Transmembrane</keyword>
<protein>
    <submittedName>
        <fullName evidence="3">Uncharacterized protein</fullName>
    </submittedName>
</protein>
<proteinExistence type="predicted"/>
<keyword evidence="2" id="KW-1133">Transmembrane helix</keyword>
<dbReference type="OrthoDB" id="5951731at2759"/>